<name>A0ABX5WJK5_9GAMM</name>
<reference evidence="1 2" key="1">
    <citation type="submission" date="2019-06" db="EMBL/GenBank/DDBJ databases">
        <title>Complete genome of Shewanella marisflavi ECSMB14101, a mussel settlement-inducing bacterium isolated from East China Sea.</title>
        <authorList>
            <person name="Yang J."/>
            <person name="Liang X."/>
            <person name="Chang R."/>
            <person name="Peng L."/>
        </authorList>
    </citation>
    <scope>NUCLEOTIDE SEQUENCE [LARGE SCALE GENOMIC DNA]</scope>
    <source>
        <strain evidence="1 2">ECSMB14101</strain>
    </source>
</reference>
<protein>
    <recommendedName>
        <fullName evidence="3">HNH endonuclease</fullName>
    </recommendedName>
</protein>
<gene>
    <name evidence="1" type="ORF">FGA12_05755</name>
</gene>
<sequence>MIQNQLCGYCNVKLTKEENSQTCRSREHLIPNAALTQKRNYAEADFYVCRRCNLNKSRMDYIIGFIAKIQASDPDIALQAIANAKKKKLENQRFEKMIDSTVFNGTNYEMTMPFTVNELDSYVLYLAKGLYFRTYKKTLNTTLFMVDFNLINKRMIDSISSSYSMIHESDPIEDLKKNPNAELILKGECILIQGEGGKRNYLIFFQNGFGLLINIVRRSHKNVKKKLDYLKTFSSFQS</sequence>
<dbReference type="EMBL" id="CP041153">
    <property type="protein sequence ID" value="QDF74697.1"/>
    <property type="molecule type" value="Genomic_DNA"/>
</dbReference>
<organism evidence="1 2">
    <name type="scientific">Shewanella marisflavi</name>
    <dbReference type="NCBI Taxonomy" id="260364"/>
    <lineage>
        <taxon>Bacteria</taxon>
        <taxon>Pseudomonadati</taxon>
        <taxon>Pseudomonadota</taxon>
        <taxon>Gammaproteobacteria</taxon>
        <taxon>Alteromonadales</taxon>
        <taxon>Shewanellaceae</taxon>
        <taxon>Shewanella</taxon>
    </lineage>
</organism>
<keyword evidence="2" id="KW-1185">Reference proteome</keyword>
<evidence type="ECO:0008006" key="3">
    <source>
        <dbReference type="Google" id="ProtNLM"/>
    </source>
</evidence>
<dbReference type="Proteomes" id="UP000318758">
    <property type="component" value="Chromosome"/>
</dbReference>
<accession>A0ABX5WJK5</accession>
<evidence type="ECO:0000313" key="1">
    <source>
        <dbReference type="EMBL" id="QDF74697.1"/>
    </source>
</evidence>
<proteinExistence type="predicted"/>
<evidence type="ECO:0000313" key="2">
    <source>
        <dbReference type="Proteomes" id="UP000318758"/>
    </source>
</evidence>
<dbReference type="RefSeq" id="WP_033537529.1">
    <property type="nucleotide sequence ID" value="NZ_CP041153.1"/>
</dbReference>